<feature type="region of interest" description="Disordered" evidence="1">
    <location>
        <begin position="1"/>
        <end position="23"/>
    </location>
</feature>
<evidence type="ECO:0000313" key="2">
    <source>
        <dbReference type="EMBL" id="MFC4626801.1"/>
    </source>
</evidence>
<dbReference type="PRINTS" id="PR00413">
    <property type="entry name" value="HADHALOGNASE"/>
</dbReference>
<dbReference type="EMBL" id="JBHSFI010000001">
    <property type="protein sequence ID" value="MFC4626801.1"/>
    <property type="molecule type" value="Genomic_DNA"/>
</dbReference>
<evidence type="ECO:0000313" key="3">
    <source>
        <dbReference type="Proteomes" id="UP001596011"/>
    </source>
</evidence>
<dbReference type="NCBIfam" id="TIGR01509">
    <property type="entry name" value="HAD-SF-IA-v3"/>
    <property type="match status" value="1"/>
</dbReference>
<dbReference type="SUPFAM" id="SSF56784">
    <property type="entry name" value="HAD-like"/>
    <property type="match status" value="1"/>
</dbReference>
<dbReference type="CDD" id="cd02603">
    <property type="entry name" value="HAD_sEH-N_like"/>
    <property type="match status" value="1"/>
</dbReference>
<dbReference type="InterPro" id="IPR036412">
    <property type="entry name" value="HAD-like_sf"/>
</dbReference>
<dbReference type="InterPro" id="IPR006439">
    <property type="entry name" value="HAD-SF_hydro_IA"/>
</dbReference>
<proteinExistence type="predicted"/>
<dbReference type="InterPro" id="IPR023214">
    <property type="entry name" value="HAD_sf"/>
</dbReference>
<keyword evidence="3" id="KW-1185">Reference proteome</keyword>
<dbReference type="Pfam" id="PF00702">
    <property type="entry name" value="Hydrolase"/>
    <property type="match status" value="1"/>
</dbReference>
<reference evidence="3" key="1">
    <citation type="journal article" date="2019" name="Int. J. Syst. Evol. Microbiol.">
        <title>The Global Catalogue of Microorganisms (GCM) 10K type strain sequencing project: providing services to taxonomists for standard genome sequencing and annotation.</title>
        <authorList>
            <consortium name="The Broad Institute Genomics Platform"/>
            <consortium name="The Broad Institute Genome Sequencing Center for Infectious Disease"/>
            <person name="Wu L."/>
            <person name="Ma J."/>
        </authorList>
    </citation>
    <scope>NUCLEOTIDE SEQUENCE [LARGE SCALE GENOMIC DNA]</scope>
    <source>
        <strain evidence="3">CCUG 42722</strain>
    </source>
</reference>
<accession>A0ABV9H8Y0</accession>
<dbReference type="RefSeq" id="WP_377131258.1">
    <property type="nucleotide sequence ID" value="NZ_JBHSFI010000001.1"/>
</dbReference>
<dbReference type="GO" id="GO:0016787">
    <property type="term" value="F:hydrolase activity"/>
    <property type="evidence" value="ECO:0007669"/>
    <property type="project" value="UniProtKB-KW"/>
</dbReference>
<name>A0ABV9H8Y0_9MICO</name>
<feature type="region of interest" description="Disordered" evidence="1">
    <location>
        <begin position="227"/>
        <end position="251"/>
    </location>
</feature>
<sequence>MTSADPATVPVPAPTTRPEDETATETATVIDTVVYDFGNVLVGWDPFGPYAGRPRAEIEAFFEAVDFHTINHAADAGTPFSVLLERLERTRPDLVEDLRRYVEHYELSLTGPIEGSAELVAELKGLGLRLYGLTNWQAETFHSAEPAAPAIGLMEDVIVSGREGMAKPDRRIFELVVERFGIDPARAVFIDDKDVNVDAARGVGFHGVVFTTTETLRKDLRALGLPVAEQQSEKTQPENPAPGSTAPVRRT</sequence>
<dbReference type="Gene3D" id="3.40.50.1000">
    <property type="entry name" value="HAD superfamily/HAD-like"/>
    <property type="match status" value="1"/>
</dbReference>
<dbReference type="Proteomes" id="UP001596011">
    <property type="component" value="Unassembled WGS sequence"/>
</dbReference>
<organism evidence="2 3">
    <name type="scientific">Promicromonospora alba</name>
    <dbReference type="NCBI Taxonomy" id="1616110"/>
    <lineage>
        <taxon>Bacteria</taxon>
        <taxon>Bacillati</taxon>
        <taxon>Actinomycetota</taxon>
        <taxon>Actinomycetes</taxon>
        <taxon>Micrococcales</taxon>
        <taxon>Promicromonosporaceae</taxon>
        <taxon>Promicromonospora</taxon>
    </lineage>
</organism>
<evidence type="ECO:0000256" key="1">
    <source>
        <dbReference type="SAM" id="MobiDB-lite"/>
    </source>
</evidence>
<protein>
    <submittedName>
        <fullName evidence="2">HAD family hydrolase</fullName>
    </submittedName>
</protein>
<keyword evidence="2" id="KW-0378">Hydrolase</keyword>
<dbReference type="PANTHER" id="PTHR43611">
    <property type="entry name" value="ALPHA-D-GLUCOSE 1-PHOSPHATE PHOSPHATASE"/>
    <property type="match status" value="1"/>
</dbReference>
<dbReference type="PANTHER" id="PTHR43611:SF3">
    <property type="entry name" value="FLAVIN MONONUCLEOTIDE HYDROLASE 1, CHLOROPLATIC"/>
    <property type="match status" value="1"/>
</dbReference>
<gene>
    <name evidence="2" type="ORF">ACFO6V_01060</name>
</gene>
<comment type="caution">
    <text evidence="2">The sequence shown here is derived from an EMBL/GenBank/DDBJ whole genome shotgun (WGS) entry which is preliminary data.</text>
</comment>